<dbReference type="Proteomes" id="UP000032141">
    <property type="component" value="Chromosome C4"/>
</dbReference>
<accession>A0A0D3C2F3</accession>
<name>A0A0D3C2F3_BRAOL</name>
<keyword evidence="2" id="KW-1185">Reference proteome</keyword>
<dbReference type="AlphaFoldDB" id="A0A0D3C2F3"/>
<evidence type="ECO:0000313" key="1">
    <source>
        <dbReference type="EnsemblPlants" id="Bo4g164830.1"/>
    </source>
</evidence>
<sequence length="75" mass="8813">MFHLVNSQVTKSDNFSSQRSLEREMEYQFHRRDAPITLVSSDQEYFGSASMNQTVREKLDKVKEPTTLKHFFIGL</sequence>
<dbReference type="EnsemblPlants" id="Bo4g164830.1">
    <property type="protein sequence ID" value="Bo4g164830.1"/>
    <property type="gene ID" value="Bo4g164830"/>
</dbReference>
<protein>
    <submittedName>
        <fullName evidence="1">Uncharacterized protein</fullName>
    </submittedName>
</protein>
<proteinExistence type="predicted"/>
<organism evidence="1 2">
    <name type="scientific">Brassica oleracea var. oleracea</name>
    <dbReference type="NCBI Taxonomy" id="109376"/>
    <lineage>
        <taxon>Eukaryota</taxon>
        <taxon>Viridiplantae</taxon>
        <taxon>Streptophyta</taxon>
        <taxon>Embryophyta</taxon>
        <taxon>Tracheophyta</taxon>
        <taxon>Spermatophyta</taxon>
        <taxon>Magnoliopsida</taxon>
        <taxon>eudicotyledons</taxon>
        <taxon>Gunneridae</taxon>
        <taxon>Pentapetalae</taxon>
        <taxon>rosids</taxon>
        <taxon>malvids</taxon>
        <taxon>Brassicales</taxon>
        <taxon>Brassicaceae</taxon>
        <taxon>Brassiceae</taxon>
        <taxon>Brassica</taxon>
    </lineage>
</organism>
<dbReference type="HOGENOM" id="CLU_2674530_0_0_1"/>
<dbReference type="STRING" id="109376.A0A0D3C2F3"/>
<reference evidence="1" key="2">
    <citation type="submission" date="2015-03" db="UniProtKB">
        <authorList>
            <consortium name="EnsemblPlants"/>
        </authorList>
    </citation>
    <scope>IDENTIFICATION</scope>
</reference>
<reference evidence="1 2" key="1">
    <citation type="journal article" date="2014" name="Genome Biol.">
        <title>Transcriptome and methylome profiling reveals relics of genome dominance in the mesopolyploid Brassica oleracea.</title>
        <authorList>
            <person name="Parkin I.A."/>
            <person name="Koh C."/>
            <person name="Tang H."/>
            <person name="Robinson S.J."/>
            <person name="Kagale S."/>
            <person name="Clarke W.E."/>
            <person name="Town C.D."/>
            <person name="Nixon J."/>
            <person name="Krishnakumar V."/>
            <person name="Bidwell S.L."/>
            <person name="Denoeud F."/>
            <person name="Belcram H."/>
            <person name="Links M.G."/>
            <person name="Just J."/>
            <person name="Clarke C."/>
            <person name="Bender T."/>
            <person name="Huebert T."/>
            <person name="Mason A.S."/>
            <person name="Pires J.C."/>
            <person name="Barker G."/>
            <person name="Moore J."/>
            <person name="Walley P.G."/>
            <person name="Manoli S."/>
            <person name="Batley J."/>
            <person name="Edwards D."/>
            <person name="Nelson M.N."/>
            <person name="Wang X."/>
            <person name="Paterson A.H."/>
            <person name="King G."/>
            <person name="Bancroft I."/>
            <person name="Chalhoub B."/>
            <person name="Sharpe A.G."/>
        </authorList>
    </citation>
    <scope>NUCLEOTIDE SEQUENCE</scope>
    <source>
        <strain evidence="1 2">cv. TO1000</strain>
    </source>
</reference>
<evidence type="ECO:0000313" key="2">
    <source>
        <dbReference type="Proteomes" id="UP000032141"/>
    </source>
</evidence>
<dbReference type="Gramene" id="Bo4g164830.1">
    <property type="protein sequence ID" value="Bo4g164830.1"/>
    <property type="gene ID" value="Bo4g164830"/>
</dbReference>